<dbReference type="InParanoid" id="A0A077ZQG8"/>
<keyword evidence="4" id="KW-1185">Reference proteome</keyword>
<evidence type="ECO:0000256" key="1">
    <source>
        <dbReference type="SAM" id="Coils"/>
    </source>
</evidence>
<reference evidence="3 4" key="1">
    <citation type="submission" date="2014-06" db="EMBL/GenBank/DDBJ databases">
        <authorList>
            <person name="Swart Estienne"/>
        </authorList>
    </citation>
    <scope>NUCLEOTIDE SEQUENCE [LARGE SCALE GENOMIC DNA]</scope>
    <source>
        <strain evidence="3 4">130c</strain>
    </source>
</reference>
<evidence type="ECO:0000256" key="2">
    <source>
        <dbReference type="SAM" id="MobiDB-lite"/>
    </source>
</evidence>
<dbReference type="EMBL" id="CCKQ01001044">
    <property type="protein sequence ID" value="CDW72147.1"/>
    <property type="molecule type" value="Genomic_DNA"/>
</dbReference>
<feature type="coiled-coil region" evidence="1">
    <location>
        <begin position="526"/>
        <end position="589"/>
    </location>
</feature>
<sequence>MFYKEIVNIICFELDNQQVHHNDVEYLFTLAYYQIRMVTDLLINHSNTKTQIMQDLFTPQNPELADISKLNQLMNANEDVQNLINLFMNQPIQQSGKININNLVDGMPIKEQMVFSNANGLIKKLAAASGGMLNNMMLQKNNQMNNLNDTDSLAQYSQADLQLDSKRNTEKDPLNTNRPLTGQNKGQDLRQSSPMRQINEFTTLDLMYSFDPQKTSFQEDTEEGNINQLMNHLHTIFMNHIDFYGSRQLQIIMKSLFAENRIEISNYSIIDGAKELVKVNNQHLQNSMQHPGLSPQNSAIHNQNEEILEKTMSEMNVSPSLQGTQQFSNIGSNAGNLHLQQVQDNADLSQMSIQYKTVETVNPSKVNMQMRAIFKEFNSQHKSEMRFTLNNCFYKIIYGMMNQEQKIGDNRISIDRNQKVRKITLEMKKFQKLGEIGGLSFVLYEMLDTDKKLTSDKLFRYAYECYDKLYNYGSRKEFLVKFLNLKNAKKMTVHWQNFWNGVIIKSRQALQLEYFKDALENATVFQQELNMRMRDINEDYNNAKKIILDYNYQLGKISAMYFVIEVSIRNILKTQQQKYKQDKDKIEDDIKYRVKVLRDSMEKLDVRIISMLMDKVQQKRNNALYFRTLGEHSLSKCATKGIDSQCVIEYMMIQLFLMRTWQIFISQLSLDKVSDPSVPAAQSQQQQPQVNNDSQIPSQEAELEKLMLSLMKFQKVKEIDEKLMAEIKEDGVLGFDKFRAYTQRMAEEEEKQTNLFKAQNTSYSQQLNVNSPNSTMPILEKKGTFKLQGSIINIPNPQQQQLQQQTSQNGGSSGMNQKQKASQKFQVFNFDTMDTIIQILEQEYALGGKQSRISQFQSFINGAYKDLTYELNNEQISTKYDLEKQFKIQNDFIELDLTAYKEEDNQKHNNKQIFKMIGQHFYVNRLKQDLLTPYYQPQLNEKKSLAHNLLEHFLKSLGTMKSTRYHKQFKETRIEALQQFVTALKSINKLGKWNNFDMSQIGGVQASDLTVDQCFSCINSLEQFLKEKERETMWRDLVQIKDPQIRFENGGVLQSISQMQSEEMENSQEYKTFNQLFHLMKGTARIKTKNKERIFRPFLRILDQITTETQKQKVILNMIMTPESNNLQSQDTLETFITEQIFAVGEDEDFVQLMDVFTKDKQLLFERRKNRGLENYVLGAVQYLNVFNEGEEKSELIIRLHREIQKIHEQFTLENKGVRLQAVQSQFRESSEKLLKKVVKQEYLAVLMNKSKKIGRIEGVQIYLKNQLADKERLLSRIEKLYQYLKSNNVDDQDDNMQQQLGAREINNILSGQNFLDDVNFNNQKKQEEYGLSEEQQIQHKLIHFTTQFTKRMASADERISSKQIIRNDFVFGYLQIVKQRITHLRDKFRLREQYDEGLKHLINIFEIYKTPITHYQKSYERVCRFISKELLYRIIESDEGYLKFLFFEMISKKGSAIFKNAHNKLEVAFAKLEIDEQSRIEVEKVKLQAKRELDTQTRIFKEFIDLEENNKVAMVKQQQIEHQNFRLMQELAALLLLIRVFYIKLEQDENAYPLAISNGLEKTNLSLS</sequence>
<gene>
    <name evidence="3" type="primary">Contig10765.g11519</name>
    <name evidence="3" type="ORF">STYLEM_1101</name>
</gene>
<feature type="compositionally biased region" description="Low complexity" evidence="2">
    <location>
        <begin position="676"/>
        <end position="695"/>
    </location>
</feature>
<feature type="region of interest" description="Disordered" evidence="2">
    <location>
        <begin position="798"/>
        <end position="818"/>
    </location>
</feature>
<organism evidence="3 4">
    <name type="scientific">Stylonychia lemnae</name>
    <name type="common">Ciliate</name>
    <dbReference type="NCBI Taxonomy" id="5949"/>
    <lineage>
        <taxon>Eukaryota</taxon>
        <taxon>Sar</taxon>
        <taxon>Alveolata</taxon>
        <taxon>Ciliophora</taxon>
        <taxon>Intramacronucleata</taxon>
        <taxon>Spirotrichea</taxon>
        <taxon>Stichotrichia</taxon>
        <taxon>Sporadotrichida</taxon>
        <taxon>Oxytrichidae</taxon>
        <taxon>Stylonychinae</taxon>
        <taxon>Stylonychia</taxon>
    </lineage>
</organism>
<evidence type="ECO:0000313" key="3">
    <source>
        <dbReference type="EMBL" id="CDW72147.1"/>
    </source>
</evidence>
<feature type="region of interest" description="Disordered" evidence="2">
    <location>
        <begin position="164"/>
        <end position="194"/>
    </location>
</feature>
<evidence type="ECO:0000313" key="4">
    <source>
        <dbReference type="Proteomes" id="UP000039865"/>
    </source>
</evidence>
<protein>
    <submittedName>
        <fullName evidence="3">Uncharacterized protein</fullName>
    </submittedName>
</protein>
<feature type="region of interest" description="Disordered" evidence="2">
    <location>
        <begin position="676"/>
        <end position="696"/>
    </location>
</feature>
<dbReference type="OrthoDB" id="10639345at2759"/>
<dbReference type="Proteomes" id="UP000039865">
    <property type="component" value="Unassembled WGS sequence"/>
</dbReference>
<feature type="compositionally biased region" description="Basic and acidic residues" evidence="2">
    <location>
        <begin position="164"/>
        <end position="173"/>
    </location>
</feature>
<proteinExistence type="predicted"/>
<accession>A0A077ZQG8</accession>
<keyword evidence="1" id="KW-0175">Coiled coil</keyword>
<name>A0A077ZQG8_STYLE</name>
<feature type="compositionally biased region" description="Polar residues" evidence="2">
    <location>
        <begin position="174"/>
        <end position="194"/>
    </location>
</feature>